<evidence type="ECO:0000256" key="1">
    <source>
        <dbReference type="ARBA" id="ARBA00005820"/>
    </source>
</evidence>
<dbReference type="GO" id="GO:0043531">
    <property type="term" value="F:ADP binding"/>
    <property type="evidence" value="ECO:0007669"/>
    <property type="project" value="InterPro"/>
</dbReference>
<dbReference type="InterPro" id="IPR005158">
    <property type="entry name" value="BTAD"/>
</dbReference>
<evidence type="ECO:0000256" key="5">
    <source>
        <dbReference type="PROSITE-ProRule" id="PRU01091"/>
    </source>
</evidence>
<reference evidence="8 9" key="1">
    <citation type="journal article" date="2012" name="BMC Genomics">
        <title>Complete genome sequence of Saccharothrix espanaensis DSM 44229T and comparison to the other completely sequenced Pseudonocardiaceae.</title>
        <authorList>
            <person name="Strobel T."/>
            <person name="Al-Dilaimi A."/>
            <person name="Blom J."/>
            <person name="Gessner A."/>
            <person name="Kalinowski J."/>
            <person name="Luzhetska M."/>
            <person name="Puhler A."/>
            <person name="Szczepanowski R."/>
            <person name="Bechthold A."/>
            <person name="Ruckert C."/>
        </authorList>
    </citation>
    <scope>NUCLEOTIDE SEQUENCE [LARGE SCALE GENOMIC DNA]</scope>
    <source>
        <strain evidence="9">ATCC 51144 / DSM 44229 / JCM 9112 / NBRC 15066 / NRRL 15764</strain>
    </source>
</reference>
<dbReference type="KEGG" id="sesp:BN6_74040"/>
<evidence type="ECO:0000256" key="4">
    <source>
        <dbReference type="ARBA" id="ARBA00023163"/>
    </source>
</evidence>
<dbReference type="Gene3D" id="3.40.50.300">
    <property type="entry name" value="P-loop containing nucleotide triphosphate hydrolases"/>
    <property type="match status" value="1"/>
</dbReference>
<dbReference type="CDD" id="cd15831">
    <property type="entry name" value="BTAD"/>
    <property type="match status" value="1"/>
</dbReference>
<comment type="similarity">
    <text evidence="1">Belongs to the AfsR/DnrI/RedD regulatory family.</text>
</comment>
<dbReference type="InterPro" id="IPR036388">
    <property type="entry name" value="WH-like_DNA-bd_sf"/>
</dbReference>
<keyword evidence="4" id="KW-0804">Transcription</keyword>
<feature type="domain" description="OmpR/PhoB-type" evidence="7">
    <location>
        <begin position="69"/>
        <end position="167"/>
    </location>
</feature>
<evidence type="ECO:0000259" key="7">
    <source>
        <dbReference type="PROSITE" id="PS51755"/>
    </source>
</evidence>
<dbReference type="BioCyc" id="SESP1179773:BN6_RS35770-MONOMER"/>
<dbReference type="SMART" id="SM01043">
    <property type="entry name" value="BTAD"/>
    <property type="match status" value="1"/>
</dbReference>
<evidence type="ECO:0000256" key="6">
    <source>
        <dbReference type="SAM" id="MobiDB-lite"/>
    </source>
</evidence>
<dbReference type="eggNOG" id="COG3903">
    <property type="taxonomic scope" value="Bacteria"/>
</dbReference>
<evidence type="ECO:0000313" key="8">
    <source>
        <dbReference type="EMBL" id="CCH34633.1"/>
    </source>
</evidence>
<keyword evidence="2" id="KW-0805">Transcription regulation</keyword>
<dbReference type="InterPro" id="IPR016032">
    <property type="entry name" value="Sig_transdc_resp-reg_C-effctor"/>
</dbReference>
<name>K0KDN8_SACES</name>
<feature type="compositionally biased region" description="Low complexity" evidence="6">
    <location>
        <begin position="20"/>
        <end position="38"/>
    </location>
</feature>
<proteinExistence type="inferred from homology"/>
<dbReference type="InterPro" id="IPR011990">
    <property type="entry name" value="TPR-like_helical_dom_sf"/>
</dbReference>
<dbReference type="SUPFAM" id="SSF52540">
    <property type="entry name" value="P-loop containing nucleoside triphosphate hydrolases"/>
    <property type="match status" value="1"/>
</dbReference>
<evidence type="ECO:0000256" key="3">
    <source>
        <dbReference type="ARBA" id="ARBA00023125"/>
    </source>
</evidence>
<evidence type="ECO:0000256" key="2">
    <source>
        <dbReference type="ARBA" id="ARBA00023015"/>
    </source>
</evidence>
<dbReference type="Gene3D" id="1.10.10.10">
    <property type="entry name" value="Winged helix-like DNA-binding domain superfamily/Winged helix DNA-binding domain"/>
    <property type="match status" value="1"/>
</dbReference>
<dbReference type="eggNOG" id="COG3629">
    <property type="taxonomic scope" value="Bacteria"/>
</dbReference>
<dbReference type="SUPFAM" id="SSF48452">
    <property type="entry name" value="TPR-like"/>
    <property type="match status" value="2"/>
</dbReference>
<dbReference type="Gene3D" id="1.25.40.10">
    <property type="entry name" value="Tetratricopeptide repeat domain"/>
    <property type="match status" value="3"/>
</dbReference>
<organism evidence="8 9">
    <name type="scientific">Saccharothrix espanaensis (strain ATCC 51144 / DSM 44229 / JCM 9112 / NBRC 15066 / NRRL 15764)</name>
    <dbReference type="NCBI Taxonomy" id="1179773"/>
    <lineage>
        <taxon>Bacteria</taxon>
        <taxon>Bacillati</taxon>
        <taxon>Actinomycetota</taxon>
        <taxon>Actinomycetes</taxon>
        <taxon>Pseudonocardiales</taxon>
        <taxon>Pseudonocardiaceae</taxon>
        <taxon>Saccharothrix</taxon>
    </lineage>
</organism>
<evidence type="ECO:0000313" key="9">
    <source>
        <dbReference type="Proteomes" id="UP000006281"/>
    </source>
</evidence>
<dbReference type="PRINTS" id="PR00364">
    <property type="entry name" value="DISEASERSIST"/>
</dbReference>
<keyword evidence="3 5" id="KW-0238">DNA-binding</keyword>
<dbReference type="PATRIC" id="fig|1179773.3.peg.7479"/>
<dbReference type="PANTHER" id="PTHR35807">
    <property type="entry name" value="TRANSCRIPTIONAL REGULATOR REDD-RELATED"/>
    <property type="match status" value="1"/>
</dbReference>
<feature type="region of interest" description="Disordered" evidence="6">
    <location>
        <begin position="1"/>
        <end position="57"/>
    </location>
</feature>
<dbReference type="PROSITE" id="PS51755">
    <property type="entry name" value="OMPR_PHOB"/>
    <property type="match status" value="1"/>
</dbReference>
<dbReference type="HOGENOM" id="CLU_004665_2_0_11"/>
<keyword evidence="9" id="KW-1185">Reference proteome</keyword>
<feature type="DNA-binding region" description="OmpR/PhoB-type" evidence="5">
    <location>
        <begin position="69"/>
        <end position="167"/>
    </location>
</feature>
<dbReference type="InterPro" id="IPR001867">
    <property type="entry name" value="OmpR/PhoB-type_DNA-bd"/>
</dbReference>
<dbReference type="GO" id="GO:0000160">
    <property type="term" value="P:phosphorelay signal transduction system"/>
    <property type="evidence" value="ECO:0007669"/>
    <property type="project" value="InterPro"/>
</dbReference>
<dbReference type="GO" id="GO:0003677">
    <property type="term" value="F:DNA binding"/>
    <property type="evidence" value="ECO:0007669"/>
    <property type="project" value="UniProtKB-UniRule"/>
</dbReference>
<dbReference type="EMBL" id="HE804045">
    <property type="protein sequence ID" value="CCH34633.1"/>
    <property type="molecule type" value="Genomic_DNA"/>
</dbReference>
<accession>K0KDN8</accession>
<dbReference type="SUPFAM" id="SSF46894">
    <property type="entry name" value="C-terminal effector domain of the bipartite response regulators"/>
    <property type="match status" value="1"/>
</dbReference>
<dbReference type="InterPro" id="IPR027417">
    <property type="entry name" value="P-loop_NTPase"/>
</dbReference>
<dbReference type="GO" id="GO:0006355">
    <property type="term" value="P:regulation of DNA-templated transcription"/>
    <property type="evidence" value="ECO:0007669"/>
    <property type="project" value="InterPro"/>
</dbReference>
<dbReference type="Pfam" id="PF03704">
    <property type="entry name" value="BTAD"/>
    <property type="match status" value="1"/>
</dbReference>
<sequence length="1004" mass="108009">MSGRACEAPLISPVAPDHSGPGCRRPAGRGPFPVVTVPRPRPTPRTGEDRPRGPVVTSIGDPRCRFVATAASTVPRVEFRLLGPFEVVADGRVITLNRRRERFLLAVLALHHNRPVSAERLVDLASDGAPTTAAEAALRSNVSRLRSALPPELGRVERRGTGYALVTDPERIDVHRFRGLVARARDADPAGRADLLRDALALWRGPVLADVASDLARQRLVQGLEEARLDALEQRVAADLELGRPVVAELRDLVAEHPSRERFAALLVLALHRSGEQVRALAVYDERRRWLRAEHGLDPGADLRAAHREVLRAEARPAGRTFLPYDVPDFTGRAAEIARLAGTTGIALVDGMAGVGKTALALHVAHRLANRFPDGRLFVDLHAHTAGREPVDPADALEVLLREAGVPADGVPASVDARSALWRSTLAGRRVLVVLDNAAGAEQVRPLLPGTAGCLVLVTSRRRLATIAGATPLSLDVLPEADAVALFDRVATRAEPAEVAEVVALCGRLPLAIRIAAARLQHRPLWTVAQLRDRLRDRLRELSVDDHGVAAAFSLSYRQLDDAHQRVFRLVGAQPGVDVDVFAAAAAAGLPPDRAEVLLEGLLDVHLLEQRAPGRYTFHDLIREYARAVTVAEERAEATHRLFDYYLRATDRANRLLVPDLETEPPVPAFPDAGLPPLADHVAAGAWCERERPNLLAAIRHAEDLGLPAYTWLISRSLARHLLVGGHLHDGIAAHTAAADAARRAGDAEAHLVASINLATNHWLSDRYRPALEGLTGALELARAAGDRAREVFALNRLAALRHCLGEDGGECARQALAGAVELGKPREESFALWVLSLIAWDAGDVRGSLEHAAAMLAVSRATGDAMWETAALVRVGRAESALHGYRPDRFAAAVAAARSIADHHHEAEALVEWADAGREACPSQARALAEQAHDLVRRGSRPSLTGVVHAVLAAVHARAGEVGQAREHAARARSIAGAIGHRRLADRVAASVPVDTPLEDLVR</sequence>
<gene>
    <name evidence="8" type="ordered locus">BN6_74040</name>
</gene>
<dbReference type="Proteomes" id="UP000006281">
    <property type="component" value="Chromosome"/>
</dbReference>
<dbReference type="SMART" id="SM00862">
    <property type="entry name" value="Trans_reg_C"/>
    <property type="match status" value="1"/>
</dbReference>
<dbReference type="PANTHER" id="PTHR35807:SF1">
    <property type="entry name" value="TRANSCRIPTIONAL REGULATOR REDD"/>
    <property type="match status" value="1"/>
</dbReference>
<dbReference type="STRING" id="1179773.BN6_74040"/>
<dbReference type="InterPro" id="IPR051677">
    <property type="entry name" value="AfsR-DnrI-RedD_regulator"/>
</dbReference>
<dbReference type="AlphaFoldDB" id="K0KDN8"/>
<protein>
    <recommendedName>
        <fullName evidence="7">OmpR/PhoB-type domain-containing protein</fullName>
    </recommendedName>
</protein>